<sequence>MQNEASIQPLQSPVTEMEANFYYSGLPSRPRLIARSSTTPWEQPIGPWAYSERKELRIVGDHPVVTIWAPEGRDGLSLQVMEILNSKRVQWTALDVIRIAKVGEPSAPVIVWIGILPQSLSPPNGLDVALECKQVLVRNSITDVDVEIRETLVSRSAGPSFLDPICTPYPFAHSYIYHPFAVAFVLKPHETSKGQEASSSLKGVAKTESCSLRLVMSLFPTLRKTTSFTRSRVDLGRISYFSVTLRSRRLSTPPRLRTDMAKKMEVTEQFLKETETEGMDDEKVQVLRALDRAGLPIMKMVLKKCEALHNDLTKSWKASENRVIGHVLYAPSVAFGVGDLGFTEDFAIVQVNHSKLNASNFLGNVIDLGTGIDPQRLNRLIHPFVSNGQNFKYPIKDGLLRLRGTITTNDMYRSPTLNQRDNFCHIVIKRGRTTGLTIGYANNICSYARHYFEDREPGRPGSDSGSVIVDGGGRIGGLLTGGAGSNASTDITYATPIDFLLERIKQRFPKAHLYPVLTAA</sequence>
<evidence type="ECO:0000313" key="2">
    <source>
        <dbReference type="Proteomes" id="UP001437256"/>
    </source>
</evidence>
<keyword evidence="2" id="KW-1185">Reference proteome</keyword>
<dbReference type="InterPro" id="IPR009003">
    <property type="entry name" value="Peptidase_S1_PA"/>
</dbReference>
<dbReference type="SUPFAM" id="SSF50494">
    <property type="entry name" value="Trypsin-like serine proteases"/>
    <property type="match status" value="1"/>
</dbReference>
<name>A0ABR3A6Y7_9AGAR</name>
<evidence type="ECO:0000313" key="1">
    <source>
        <dbReference type="EMBL" id="KAL0069091.1"/>
    </source>
</evidence>
<organism evidence="1 2">
    <name type="scientific">Marasmius tenuissimus</name>
    <dbReference type="NCBI Taxonomy" id="585030"/>
    <lineage>
        <taxon>Eukaryota</taxon>
        <taxon>Fungi</taxon>
        <taxon>Dikarya</taxon>
        <taxon>Basidiomycota</taxon>
        <taxon>Agaricomycotina</taxon>
        <taxon>Agaricomycetes</taxon>
        <taxon>Agaricomycetidae</taxon>
        <taxon>Agaricales</taxon>
        <taxon>Marasmiineae</taxon>
        <taxon>Marasmiaceae</taxon>
        <taxon>Marasmius</taxon>
    </lineage>
</organism>
<dbReference type="Proteomes" id="UP001437256">
    <property type="component" value="Unassembled WGS sequence"/>
</dbReference>
<comment type="caution">
    <text evidence="1">The sequence shown here is derived from an EMBL/GenBank/DDBJ whole genome shotgun (WGS) entry which is preliminary data.</text>
</comment>
<proteinExistence type="predicted"/>
<gene>
    <name evidence="1" type="ORF">AAF712_003777</name>
</gene>
<protein>
    <submittedName>
        <fullName evidence="1">Uncharacterized protein</fullName>
    </submittedName>
</protein>
<dbReference type="EMBL" id="JBBXMP010000014">
    <property type="protein sequence ID" value="KAL0069091.1"/>
    <property type="molecule type" value="Genomic_DNA"/>
</dbReference>
<reference evidence="1 2" key="1">
    <citation type="submission" date="2024-05" db="EMBL/GenBank/DDBJ databases">
        <title>A draft genome resource for the thread blight pathogen Marasmius tenuissimus strain MS-2.</title>
        <authorList>
            <person name="Yulfo-Soto G.E."/>
            <person name="Baruah I.K."/>
            <person name="Amoako-Attah I."/>
            <person name="Bukari Y."/>
            <person name="Meinhardt L.W."/>
            <person name="Bailey B.A."/>
            <person name="Cohen S.P."/>
        </authorList>
    </citation>
    <scope>NUCLEOTIDE SEQUENCE [LARGE SCALE GENOMIC DNA]</scope>
    <source>
        <strain evidence="1 2">MS-2</strain>
    </source>
</reference>
<accession>A0ABR3A6Y7</accession>